<dbReference type="GO" id="GO:0003677">
    <property type="term" value="F:DNA binding"/>
    <property type="evidence" value="ECO:0007669"/>
    <property type="project" value="UniProtKB-KW"/>
</dbReference>
<evidence type="ECO:0000259" key="5">
    <source>
        <dbReference type="PROSITE" id="PS50930"/>
    </source>
</evidence>
<evidence type="ECO:0000256" key="1">
    <source>
        <dbReference type="ARBA" id="ARBA00018672"/>
    </source>
</evidence>
<dbReference type="InterPro" id="IPR011006">
    <property type="entry name" value="CheY-like_superfamily"/>
</dbReference>
<proteinExistence type="predicted"/>
<protein>
    <recommendedName>
        <fullName evidence="1">Stage 0 sporulation protein A homolog</fullName>
    </recommendedName>
</protein>
<evidence type="ECO:0000313" key="6">
    <source>
        <dbReference type="EMBL" id="EUC51622.1"/>
    </source>
</evidence>
<dbReference type="Proteomes" id="UP000022645">
    <property type="component" value="Unassembled WGS sequence"/>
</dbReference>
<dbReference type="InterPro" id="IPR046947">
    <property type="entry name" value="LytR-like"/>
</dbReference>
<comment type="caution">
    <text evidence="6">The sequence shown here is derived from an EMBL/GenBank/DDBJ whole genome shotgun (WGS) entry which is preliminary data.</text>
</comment>
<dbReference type="SMART" id="SM00448">
    <property type="entry name" value="REC"/>
    <property type="match status" value="1"/>
</dbReference>
<feature type="domain" description="HTH LytTR-type" evidence="5">
    <location>
        <begin position="136"/>
        <end position="232"/>
    </location>
</feature>
<feature type="domain" description="Response regulatory" evidence="4">
    <location>
        <begin position="4"/>
        <end position="124"/>
    </location>
</feature>
<dbReference type="Pfam" id="PF04397">
    <property type="entry name" value="LytTR"/>
    <property type="match status" value="1"/>
</dbReference>
<dbReference type="AlphaFoldDB" id="X8IPS3"/>
<dbReference type="InterPro" id="IPR007492">
    <property type="entry name" value="LytTR_DNA-bd_dom"/>
</dbReference>
<dbReference type="EMBL" id="JALU01000026">
    <property type="protein sequence ID" value="EUC51622.1"/>
    <property type="molecule type" value="Genomic_DNA"/>
</dbReference>
<dbReference type="PANTHER" id="PTHR37299:SF1">
    <property type="entry name" value="STAGE 0 SPORULATION PROTEIN A HOMOLOG"/>
    <property type="match status" value="1"/>
</dbReference>
<keyword evidence="3" id="KW-0597">Phosphoprotein</keyword>
<gene>
    <name evidence="6" type="ORF">HMPREF0581_0077</name>
</gene>
<evidence type="ECO:0000313" key="7">
    <source>
        <dbReference type="Proteomes" id="UP000022645"/>
    </source>
</evidence>
<reference evidence="6 7" key="1">
    <citation type="submission" date="2014-01" db="EMBL/GenBank/DDBJ databases">
        <authorList>
            <person name="Durkin A.S."/>
            <person name="McCorrison J."/>
            <person name="Torralba M."/>
            <person name="Gillis M."/>
            <person name="Haft D.H."/>
            <person name="Methe B."/>
            <person name="Sutton G."/>
            <person name="Nelson K.E."/>
        </authorList>
    </citation>
    <scope>NUCLEOTIDE SEQUENCE [LARGE SCALE GENOMIC DNA]</scope>
    <source>
        <strain evidence="6 7">ATCC 33093</strain>
    </source>
</reference>
<comment type="function">
    <text evidence="2">May play the central regulatory role in sporulation. It may be an element of the effector pathway responsible for the activation of sporulation genes in response to nutritional stress. Spo0A may act in concert with spo0H (a sigma factor) to control the expression of some genes that are critical to the sporulation process.</text>
</comment>
<accession>X8IPS3</accession>
<evidence type="ECO:0000256" key="3">
    <source>
        <dbReference type="PROSITE-ProRule" id="PRU00169"/>
    </source>
</evidence>
<dbReference type="Gene3D" id="3.40.50.2300">
    <property type="match status" value="1"/>
</dbReference>
<feature type="modified residue" description="4-aspartylphosphate" evidence="3">
    <location>
        <position position="61"/>
    </location>
</feature>
<dbReference type="SUPFAM" id="SSF52172">
    <property type="entry name" value="CheY-like"/>
    <property type="match status" value="1"/>
</dbReference>
<dbReference type="Pfam" id="PF00072">
    <property type="entry name" value="Response_reg"/>
    <property type="match status" value="1"/>
</dbReference>
<dbReference type="InterPro" id="IPR001789">
    <property type="entry name" value="Sig_transdc_resp-reg_receiver"/>
</dbReference>
<dbReference type="Gene3D" id="2.40.50.1020">
    <property type="entry name" value="LytTr DNA-binding domain"/>
    <property type="match status" value="1"/>
</dbReference>
<dbReference type="GO" id="GO:0000156">
    <property type="term" value="F:phosphorelay response regulator activity"/>
    <property type="evidence" value="ECO:0007669"/>
    <property type="project" value="InterPro"/>
</dbReference>
<dbReference type="PANTHER" id="PTHR37299">
    <property type="entry name" value="TRANSCRIPTIONAL REGULATOR-RELATED"/>
    <property type="match status" value="1"/>
</dbReference>
<name>X8IPS3_9FIRM</name>
<organism evidence="6 7">
    <name type="scientific">Mogibacterium timidum ATCC 33093</name>
    <dbReference type="NCBI Taxonomy" id="1401079"/>
    <lineage>
        <taxon>Bacteria</taxon>
        <taxon>Bacillati</taxon>
        <taxon>Bacillota</taxon>
        <taxon>Clostridia</taxon>
        <taxon>Peptostreptococcales</taxon>
        <taxon>Anaerovoracaceae</taxon>
        <taxon>Mogibacterium</taxon>
    </lineage>
</organism>
<evidence type="ECO:0000259" key="4">
    <source>
        <dbReference type="PROSITE" id="PS50110"/>
    </source>
</evidence>
<dbReference type="PROSITE" id="PS50930">
    <property type="entry name" value="HTH_LYTTR"/>
    <property type="match status" value="1"/>
</dbReference>
<dbReference type="PROSITE" id="PS50110">
    <property type="entry name" value="RESPONSE_REGULATORY"/>
    <property type="match status" value="1"/>
</dbReference>
<evidence type="ECO:0000256" key="2">
    <source>
        <dbReference type="ARBA" id="ARBA00024867"/>
    </source>
</evidence>
<sequence length="232" mass="27070">MIMYVLICDDNARERELCYKQLLLHEDYFDEGLEVREFASGKELLFKFPDLENEVDLIFLDIVMPDVDGITVAKSLREMNYTGEIVFFSSTIDYAINGYDYEALAYLVKGKTTPARFDDVLKHFLVRRKERTGAVIILRCAGETRVIDVASIRYFEVYKRLTTVYYDDSTFSFYSPLAKLSEELEGKNFIRIHRAYLVNQDYVSKMTMRDVTLRDGTVLPAGRNYIKKIKED</sequence>
<dbReference type="SMART" id="SM00850">
    <property type="entry name" value="LytTR"/>
    <property type="match status" value="1"/>
</dbReference>
<keyword evidence="6" id="KW-0238">DNA-binding</keyword>